<dbReference type="InterPro" id="IPR029416">
    <property type="entry name" value="CFAP300"/>
</dbReference>
<keyword evidence="5" id="KW-0963">Cytoplasm</keyword>
<comment type="caution">
    <text evidence="8">The sequence shown here is derived from an EMBL/GenBank/DDBJ whole genome shotgun (WGS) entry which is preliminary data.</text>
</comment>
<evidence type="ECO:0000256" key="4">
    <source>
        <dbReference type="ARBA" id="ARBA00022174"/>
    </source>
</evidence>
<dbReference type="AlphaFoldDB" id="A0ABD2XA19"/>
<evidence type="ECO:0000256" key="3">
    <source>
        <dbReference type="ARBA" id="ARBA00009205"/>
    </source>
</evidence>
<comment type="similarity">
    <text evidence="3">Belongs to the CFAP300 family.</text>
</comment>
<organism evidence="8 9">
    <name type="scientific">Trichogramma kaykai</name>
    <dbReference type="NCBI Taxonomy" id="54128"/>
    <lineage>
        <taxon>Eukaryota</taxon>
        <taxon>Metazoa</taxon>
        <taxon>Ecdysozoa</taxon>
        <taxon>Arthropoda</taxon>
        <taxon>Hexapoda</taxon>
        <taxon>Insecta</taxon>
        <taxon>Pterygota</taxon>
        <taxon>Neoptera</taxon>
        <taxon>Endopterygota</taxon>
        <taxon>Hymenoptera</taxon>
        <taxon>Apocrita</taxon>
        <taxon>Proctotrupomorpha</taxon>
        <taxon>Chalcidoidea</taxon>
        <taxon>Trichogrammatidae</taxon>
        <taxon>Trichogramma</taxon>
    </lineage>
</organism>
<evidence type="ECO:0000313" key="8">
    <source>
        <dbReference type="EMBL" id="KAL3401486.1"/>
    </source>
</evidence>
<dbReference type="Pfam" id="PF14926">
    <property type="entry name" value="CFAP300"/>
    <property type="match status" value="1"/>
</dbReference>
<sequence length="263" mass="30335">MELDPDYTFVPLAPRHYMGIENKNTQRNFMKWGLLGNISIQDFCFNEPFQPYNKYHIAEQFFKDDKVVSSLLLKEGDAWINKGIAAATVEITPVPCTVFNMSFFDKLTNSENGICGATGNIRKQCDLEIDNFIVSDKLRSMILDEDSCEYNLFSSEEREEFIFRLLQLLVLGGVLCQYEDEVKPYLDTIKIIYKDLVRVHKKELNYELSIGTTVLQVVARDARGEAFFPSEPEQRQNIGFLLIDGTNRQITTLLHQFGAFHSW</sequence>
<protein>
    <recommendedName>
        <fullName evidence="4">Cilia- and flagella-associated protein 300</fullName>
    </recommendedName>
</protein>
<keyword evidence="6" id="KW-0206">Cytoskeleton</keyword>
<keyword evidence="7" id="KW-0966">Cell projection</keyword>
<reference evidence="8 9" key="1">
    <citation type="journal article" date="2024" name="bioRxiv">
        <title>A reference genome for Trichogramma kaykai: A tiny desert-dwelling parasitoid wasp with competing sex-ratio distorters.</title>
        <authorList>
            <person name="Culotta J."/>
            <person name="Lindsey A.R."/>
        </authorList>
    </citation>
    <scope>NUCLEOTIDE SEQUENCE [LARGE SCALE GENOMIC DNA]</scope>
    <source>
        <strain evidence="8 9">KSX58</strain>
    </source>
</reference>
<accession>A0ABD2XA19</accession>
<dbReference type="EMBL" id="JBJJXI010000045">
    <property type="protein sequence ID" value="KAL3401486.1"/>
    <property type="molecule type" value="Genomic_DNA"/>
</dbReference>
<evidence type="ECO:0000313" key="9">
    <source>
        <dbReference type="Proteomes" id="UP001627154"/>
    </source>
</evidence>
<name>A0ABD2XA19_9HYME</name>
<gene>
    <name evidence="8" type="ORF">TKK_005320</name>
</gene>
<dbReference type="GO" id="GO:0005930">
    <property type="term" value="C:axoneme"/>
    <property type="evidence" value="ECO:0007669"/>
    <property type="project" value="UniProtKB-SubCell"/>
</dbReference>
<dbReference type="PANTHER" id="PTHR31078">
    <property type="entry name" value="CILIA- AND FLAGELLA-ASSOCIATED PROTEIN 300"/>
    <property type="match status" value="1"/>
</dbReference>
<evidence type="ECO:0000256" key="1">
    <source>
        <dbReference type="ARBA" id="ARBA00002404"/>
    </source>
</evidence>
<comment type="function">
    <text evidence="1">Cilium- and flagellum-specific protein that plays a role in axonemal structure organization and motility. May play a role in outer and inner dynein arm assembly.</text>
</comment>
<proteinExistence type="inferred from homology"/>
<evidence type="ECO:0000256" key="5">
    <source>
        <dbReference type="ARBA" id="ARBA00022490"/>
    </source>
</evidence>
<keyword evidence="9" id="KW-1185">Reference proteome</keyword>
<comment type="subcellular location">
    <subcellularLocation>
        <location evidence="2">Cytoplasm</location>
        <location evidence="2">Cytoskeleton</location>
        <location evidence="2">Cilium axoneme</location>
    </subcellularLocation>
</comment>
<dbReference type="Proteomes" id="UP001627154">
    <property type="component" value="Unassembled WGS sequence"/>
</dbReference>
<dbReference type="PANTHER" id="PTHR31078:SF1">
    <property type="entry name" value="CILIA- AND FLAGELLA-ASSOCIATED PROTEIN 300"/>
    <property type="match status" value="1"/>
</dbReference>
<evidence type="ECO:0000256" key="2">
    <source>
        <dbReference type="ARBA" id="ARBA00004430"/>
    </source>
</evidence>
<evidence type="ECO:0000256" key="7">
    <source>
        <dbReference type="ARBA" id="ARBA00023273"/>
    </source>
</evidence>
<evidence type="ECO:0000256" key="6">
    <source>
        <dbReference type="ARBA" id="ARBA00023212"/>
    </source>
</evidence>